<name>A0ABM0K8V1_APLCA</name>
<accession>A0ABM0K8V1</accession>
<dbReference type="SUPFAM" id="SSF101478">
    <property type="entry name" value="ADP-ribosylglycohydrolase"/>
    <property type="match status" value="1"/>
</dbReference>
<evidence type="ECO:0000256" key="2">
    <source>
        <dbReference type="ARBA" id="ARBA00022801"/>
    </source>
</evidence>
<evidence type="ECO:0000313" key="9">
    <source>
        <dbReference type="RefSeq" id="XP_005111587.1"/>
    </source>
</evidence>
<dbReference type="GO" id="GO:0016787">
    <property type="term" value="F:hydrolase activity"/>
    <property type="evidence" value="ECO:0007669"/>
    <property type="project" value="UniProtKB-KW"/>
</dbReference>
<dbReference type="PANTHER" id="PTHR16222">
    <property type="entry name" value="ADP-RIBOSYLGLYCOHYDROLASE"/>
    <property type="match status" value="1"/>
</dbReference>
<evidence type="ECO:0000313" key="8">
    <source>
        <dbReference type="Proteomes" id="UP000694888"/>
    </source>
</evidence>
<dbReference type="PANTHER" id="PTHR16222:SF26">
    <property type="entry name" value="ADP-RIBOSYLHYDROLASE ARH1"/>
    <property type="match status" value="1"/>
</dbReference>
<evidence type="ECO:0000256" key="1">
    <source>
        <dbReference type="ARBA" id="ARBA00010702"/>
    </source>
</evidence>
<evidence type="ECO:0000256" key="7">
    <source>
        <dbReference type="ARBA" id="ARBA00049810"/>
    </source>
</evidence>
<proteinExistence type="inferred from homology"/>
<gene>
    <name evidence="9" type="primary">LOC101856622</name>
</gene>
<evidence type="ECO:0000256" key="5">
    <source>
        <dbReference type="ARBA" id="ARBA00049773"/>
    </source>
</evidence>
<sequence>MFRRLSAPRVVWVKAILGVKFSVHRSTCISRRLVYCGVPPMMDSPNLKGRYVAAMVLSGAGDAIGFRNGSWEFCYRGRAIFDELQSLGGLEDIKVKLPGWMVSDDTVMHLATAEALVEASKESNIENIFLTIARYYKECMKDMNGRAPGRTCISGANMLKPGVRNGYKIPFNAKGGGCGGAMRSMCIGLRYPRPEQLDQLIAVSIEAGRMTHHHPIGFLGSLASALFTSYAVQGRPVLSWGHGLMEALPKALACVRSSGHCVLENEQAWGHFEKAWTDYLKLRQITDGQSEPIFPEKFDFEERDKFVKSVSVGGWGGSMGHDAPMIAYDALLGAGSSWHELCYRAMLHGGDSDSTGVIAACWFGTLYGCQGVPEGNYESLEYNERLKAAGAGLFELAFPDPSFVDAHDKNVG</sequence>
<comment type="similarity">
    <text evidence="1">Belongs to the ADP-ribosylglycohydrolase family.</text>
</comment>
<comment type="function">
    <text evidence="3">Specifically acts as an arginine mono-ADP-ribosylhydrolase by mediating the removal of mono-ADP-ribose attached to arginine residues on proteins.</text>
</comment>
<dbReference type="RefSeq" id="XP_005111587.1">
    <property type="nucleotide sequence ID" value="XM_005111530.3"/>
</dbReference>
<keyword evidence="2 9" id="KW-0378">Hydrolase</keyword>
<dbReference type="InterPro" id="IPR005502">
    <property type="entry name" value="Ribosyl_crysJ1"/>
</dbReference>
<dbReference type="Pfam" id="PF03747">
    <property type="entry name" value="ADP_ribosyl_GH"/>
    <property type="match status" value="1"/>
</dbReference>
<evidence type="ECO:0000256" key="3">
    <source>
        <dbReference type="ARBA" id="ARBA00049582"/>
    </source>
</evidence>
<dbReference type="Gene3D" id="1.10.4080.10">
    <property type="entry name" value="ADP-ribosylation/Crystallin J1"/>
    <property type="match status" value="1"/>
</dbReference>
<evidence type="ECO:0000256" key="4">
    <source>
        <dbReference type="ARBA" id="ARBA00049725"/>
    </source>
</evidence>
<dbReference type="InterPro" id="IPR050792">
    <property type="entry name" value="ADP-ribosylglycohydrolase"/>
</dbReference>
<organism evidence="8 9">
    <name type="scientific">Aplysia californica</name>
    <name type="common">California sea hare</name>
    <dbReference type="NCBI Taxonomy" id="6500"/>
    <lineage>
        <taxon>Eukaryota</taxon>
        <taxon>Metazoa</taxon>
        <taxon>Spiralia</taxon>
        <taxon>Lophotrochozoa</taxon>
        <taxon>Mollusca</taxon>
        <taxon>Gastropoda</taxon>
        <taxon>Heterobranchia</taxon>
        <taxon>Euthyneura</taxon>
        <taxon>Tectipleura</taxon>
        <taxon>Aplysiida</taxon>
        <taxon>Aplysioidea</taxon>
        <taxon>Aplysiidae</taxon>
        <taxon>Aplysia</taxon>
    </lineage>
</organism>
<protein>
    <recommendedName>
        <fullName evidence="5">ADP-ribosylhydrolase ARH1</fullName>
        <ecNumber evidence="4">3.2.2.19</ecNumber>
    </recommendedName>
    <alternativeName>
        <fullName evidence="6">ADP-ribose-L-arginine cleaving enzyme</fullName>
    </alternativeName>
    <alternativeName>
        <fullName evidence="7">[Protein ADP-ribosylarginine] hydrolase</fullName>
    </alternativeName>
</protein>
<dbReference type="InterPro" id="IPR036705">
    <property type="entry name" value="Ribosyl_crysJ1_sf"/>
</dbReference>
<dbReference type="GeneID" id="101856622"/>
<evidence type="ECO:0000256" key="6">
    <source>
        <dbReference type="ARBA" id="ARBA00049798"/>
    </source>
</evidence>
<dbReference type="EC" id="3.2.2.19" evidence="4"/>
<dbReference type="Proteomes" id="UP000694888">
    <property type="component" value="Unplaced"/>
</dbReference>
<keyword evidence="8" id="KW-1185">Reference proteome</keyword>
<reference evidence="9" key="1">
    <citation type="submission" date="2025-08" db="UniProtKB">
        <authorList>
            <consortium name="RefSeq"/>
        </authorList>
    </citation>
    <scope>IDENTIFICATION</scope>
</reference>